<evidence type="ECO:0000256" key="5">
    <source>
        <dbReference type="ARBA" id="ARBA00034545"/>
    </source>
</evidence>
<organism evidence="10 11">
    <name type="scientific">Desulfovibrio gilichinskyi</name>
    <dbReference type="NCBI Taxonomy" id="1519643"/>
    <lineage>
        <taxon>Bacteria</taxon>
        <taxon>Pseudomonadati</taxon>
        <taxon>Thermodesulfobacteriota</taxon>
        <taxon>Desulfovibrionia</taxon>
        <taxon>Desulfovibrionales</taxon>
        <taxon>Desulfovibrionaceae</taxon>
        <taxon>Desulfovibrio</taxon>
    </lineage>
</organism>
<dbReference type="InterPro" id="IPR029063">
    <property type="entry name" value="SAM-dependent_MTases_sf"/>
</dbReference>
<dbReference type="Pfam" id="PF13847">
    <property type="entry name" value="Methyltransf_31"/>
    <property type="match status" value="1"/>
</dbReference>
<dbReference type="CDD" id="cd02440">
    <property type="entry name" value="AdoMet_MTases"/>
    <property type="match status" value="1"/>
</dbReference>
<dbReference type="Proteomes" id="UP000192906">
    <property type="component" value="Unassembled WGS sequence"/>
</dbReference>
<evidence type="ECO:0000256" key="2">
    <source>
        <dbReference type="ARBA" id="ARBA00022691"/>
    </source>
</evidence>
<evidence type="ECO:0000256" key="6">
    <source>
        <dbReference type="ARBA" id="ARBA00047941"/>
    </source>
</evidence>
<dbReference type="GO" id="GO:0030791">
    <property type="term" value="F:arsenite methyltransferase activity"/>
    <property type="evidence" value="ECO:0007669"/>
    <property type="project" value="UniProtKB-EC"/>
</dbReference>
<keyword evidence="10" id="KW-0489">Methyltransferase</keyword>
<comment type="catalytic activity">
    <reaction evidence="6">
        <text>arsenic triglutathione + [thioredoxin]-dithiol + S-adenosyl-L-methionine + 2 H2O = methylarsonous acid + [thioredoxin]-disulfide + 3 glutathione + S-adenosyl-L-homocysteine + H(+)</text>
        <dbReference type="Rhea" id="RHEA:69460"/>
        <dbReference type="Rhea" id="RHEA-COMP:10698"/>
        <dbReference type="Rhea" id="RHEA-COMP:10700"/>
        <dbReference type="ChEBI" id="CHEBI:15377"/>
        <dbReference type="ChEBI" id="CHEBI:15378"/>
        <dbReference type="ChEBI" id="CHEBI:17826"/>
        <dbReference type="ChEBI" id="CHEBI:29950"/>
        <dbReference type="ChEBI" id="CHEBI:50058"/>
        <dbReference type="ChEBI" id="CHEBI:57856"/>
        <dbReference type="ChEBI" id="CHEBI:57925"/>
        <dbReference type="ChEBI" id="CHEBI:59789"/>
        <dbReference type="ChEBI" id="CHEBI:183640"/>
        <dbReference type="EC" id="2.1.1.137"/>
    </reaction>
</comment>
<dbReference type="PANTHER" id="PTHR43675">
    <property type="entry name" value="ARSENITE METHYLTRANSFERASE"/>
    <property type="match status" value="1"/>
</dbReference>
<reference evidence="11" key="1">
    <citation type="submission" date="2017-04" db="EMBL/GenBank/DDBJ databases">
        <authorList>
            <person name="Varghese N."/>
            <person name="Submissions S."/>
        </authorList>
    </citation>
    <scope>NUCLEOTIDE SEQUENCE [LARGE SCALE GENOMIC DNA]</scope>
    <source>
        <strain evidence="11">K3S</strain>
    </source>
</reference>
<dbReference type="EMBL" id="FWZU01000001">
    <property type="protein sequence ID" value="SME93179.1"/>
    <property type="molecule type" value="Genomic_DNA"/>
</dbReference>
<dbReference type="AlphaFoldDB" id="A0A1X7CBD8"/>
<dbReference type="InterPro" id="IPR026669">
    <property type="entry name" value="Arsenite_MeTrfase-like"/>
</dbReference>
<evidence type="ECO:0000256" key="8">
    <source>
        <dbReference type="ARBA" id="ARBA00048428"/>
    </source>
</evidence>
<dbReference type="OrthoDB" id="1853779at2"/>
<evidence type="ECO:0000256" key="7">
    <source>
        <dbReference type="ARBA" id="ARBA00047943"/>
    </source>
</evidence>
<evidence type="ECO:0000259" key="9">
    <source>
        <dbReference type="Pfam" id="PF13847"/>
    </source>
</evidence>
<gene>
    <name evidence="10" type="ORF">SAMN06295933_0595</name>
</gene>
<keyword evidence="2" id="KW-0949">S-adenosyl-L-methionine</keyword>
<evidence type="ECO:0000256" key="3">
    <source>
        <dbReference type="ARBA" id="ARBA00034487"/>
    </source>
</evidence>
<comment type="catalytic activity">
    <reaction evidence="8">
        <text>arsenic triglutathione + 3 [thioredoxin]-dithiol + 3 S-adenosyl-L-methionine = trimethylarsine + 3 [thioredoxin]-disulfide + 3 glutathione + 3 S-adenosyl-L-homocysteine + 3 H(+)</text>
        <dbReference type="Rhea" id="RHEA:69432"/>
        <dbReference type="Rhea" id="RHEA-COMP:10698"/>
        <dbReference type="Rhea" id="RHEA-COMP:10700"/>
        <dbReference type="ChEBI" id="CHEBI:15378"/>
        <dbReference type="ChEBI" id="CHEBI:27130"/>
        <dbReference type="ChEBI" id="CHEBI:29950"/>
        <dbReference type="ChEBI" id="CHEBI:50058"/>
        <dbReference type="ChEBI" id="CHEBI:57856"/>
        <dbReference type="ChEBI" id="CHEBI:57925"/>
        <dbReference type="ChEBI" id="CHEBI:59789"/>
        <dbReference type="ChEBI" id="CHEBI:183640"/>
        <dbReference type="EC" id="2.1.1.137"/>
    </reaction>
</comment>
<sequence length="244" mass="28187">MRDINNIVDPPEDLHICFGGGDFRKIGSKMVTFCKEKLDLTPNESVLDIGCGIGRLAFPLLEYLSENGRYEGFDTFPVGVKWCSENITPEFPNFKFQLVDIFNTTYNPYAQTKASEFIFPYEDNTFDLVMLNSVFTHMMPDDIINYLSEIDRVLKDTGRVFVTYFLINKESSELMKSGKSVHDFQKFGIFYTSDPKEPMDAVGYDEHFMFNLFEKYNLKIKEVLYGTWCGHNAGNHQDIVLLTR</sequence>
<evidence type="ECO:0000256" key="1">
    <source>
        <dbReference type="ARBA" id="ARBA00022679"/>
    </source>
</evidence>
<feature type="domain" description="Methyltransferase" evidence="9">
    <location>
        <begin position="41"/>
        <end position="179"/>
    </location>
</feature>
<keyword evidence="11" id="KW-1185">Reference proteome</keyword>
<dbReference type="Gene3D" id="3.40.50.150">
    <property type="entry name" value="Vaccinia Virus protein VP39"/>
    <property type="match status" value="1"/>
</dbReference>
<name>A0A1X7CBD8_9BACT</name>
<comment type="catalytic activity">
    <reaction evidence="7">
        <text>arsenic triglutathione + 2 [thioredoxin]-dithiol + 2 S-adenosyl-L-methionine + H2O = dimethylarsinous acid + 2 [thioredoxin]-disulfide + 3 glutathione + 2 S-adenosyl-L-homocysteine + 2 H(+)</text>
        <dbReference type="Rhea" id="RHEA:69464"/>
        <dbReference type="Rhea" id="RHEA-COMP:10698"/>
        <dbReference type="Rhea" id="RHEA-COMP:10700"/>
        <dbReference type="ChEBI" id="CHEBI:15377"/>
        <dbReference type="ChEBI" id="CHEBI:15378"/>
        <dbReference type="ChEBI" id="CHEBI:23808"/>
        <dbReference type="ChEBI" id="CHEBI:29950"/>
        <dbReference type="ChEBI" id="CHEBI:50058"/>
        <dbReference type="ChEBI" id="CHEBI:57856"/>
        <dbReference type="ChEBI" id="CHEBI:57925"/>
        <dbReference type="ChEBI" id="CHEBI:59789"/>
        <dbReference type="ChEBI" id="CHEBI:183640"/>
        <dbReference type="EC" id="2.1.1.137"/>
    </reaction>
</comment>
<evidence type="ECO:0000256" key="4">
    <source>
        <dbReference type="ARBA" id="ARBA00034521"/>
    </source>
</evidence>
<dbReference type="STRING" id="1519643.SAMN06295933_0595"/>
<evidence type="ECO:0000313" key="11">
    <source>
        <dbReference type="Proteomes" id="UP000192906"/>
    </source>
</evidence>
<dbReference type="RefSeq" id="WP_085098032.1">
    <property type="nucleotide sequence ID" value="NZ_FWZU01000001.1"/>
</dbReference>
<proteinExistence type="inferred from homology"/>
<evidence type="ECO:0000313" key="10">
    <source>
        <dbReference type="EMBL" id="SME93179.1"/>
    </source>
</evidence>
<keyword evidence="1 10" id="KW-0808">Transferase</keyword>
<protein>
    <recommendedName>
        <fullName evidence="5">Arsenite methyltransferase</fullName>
        <ecNumber evidence="4">2.1.1.137</ecNumber>
    </recommendedName>
</protein>
<dbReference type="EC" id="2.1.1.137" evidence="4"/>
<dbReference type="SUPFAM" id="SSF53335">
    <property type="entry name" value="S-adenosyl-L-methionine-dependent methyltransferases"/>
    <property type="match status" value="1"/>
</dbReference>
<accession>A0A1X7CBD8</accession>
<dbReference type="InterPro" id="IPR025714">
    <property type="entry name" value="Methyltranfer_dom"/>
</dbReference>
<comment type="similarity">
    <text evidence="3">Belongs to the methyltransferase superfamily. Arsenite methyltransferase family.</text>
</comment>
<dbReference type="PANTHER" id="PTHR43675:SF8">
    <property type="entry name" value="ARSENITE METHYLTRANSFERASE"/>
    <property type="match status" value="1"/>
</dbReference>
<dbReference type="GO" id="GO:0032259">
    <property type="term" value="P:methylation"/>
    <property type="evidence" value="ECO:0007669"/>
    <property type="project" value="UniProtKB-KW"/>
</dbReference>